<dbReference type="InterPro" id="IPR039564">
    <property type="entry name" value="Peptidase_C39-like"/>
</dbReference>
<proteinExistence type="predicted"/>
<evidence type="ECO:0000259" key="1">
    <source>
        <dbReference type="Pfam" id="PF13529"/>
    </source>
</evidence>
<evidence type="ECO:0000313" key="2">
    <source>
        <dbReference type="EMBL" id="QDR79820.1"/>
    </source>
</evidence>
<dbReference type="EMBL" id="CP036259">
    <property type="protein sequence ID" value="QDR79820.1"/>
    <property type="molecule type" value="Genomic_DNA"/>
</dbReference>
<dbReference type="Pfam" id="PF13529">
    <property type="entry name" value="Peptidase_C39_2"/>
    <property type="match status" value="1"/>
</dbReference>
<evidence type="ECO:0000313" key="3">
    <source>
        <dbReference type="Proteomes" id="UP000320776"/>
    </source>
</evidence>
<dbReference type="PROSITE" id="PS51257">
    <property type="entry name" value="PROKAR_LIPOPROTEIN"/>
    <property type="match status" value="1"/>
</dbReference>
<gene>
    <name evidence="2" type="ORF">SPTER_11210</name>
</gene>
<dbReference type="OrthoDB" id="27442at2"/>
<reference evidence="2 3" key="1">
    <citation type="submission" date="2019-02" db="EMBL/GenBank/DDBJ databases">
        <title>Closed genome of Sporomusa termitida DSM 4440.</title>
        <authorList>
            <person name="Poehlein A."/>
            <person name="Daniel R."/>
        </authorList>
    </citation>
    <scope>NUCLEOTIDE SEQUENCE [LARGE SCALE GENOMIC DNA]</scope>
    <source>
        <strain evidence="2 3">DSM 4440</strain>
    </source>
</reference>
<organism evidence="2 3">
    <name type="scientific">Sporomusa termitida</name>
    <dbReference type="NCBI Taxonomy" id="2377"/>
    <lineage>
        <taxon>Bacteria</taxon>
        <taxon>Bacillati</taxon>
        <taxon>Bacillota</taxon>
        <taxon>Negativicutes</taxon>
        <taxon>Selenomonadales</taxon>
        <taxon>Sporomusaceae</taxon>
        <taxon>Sporomusa</taxon>
    </lineage>
</organism>
<name>A0A517DR45_9FIRM</name>
<protein>
    <recommendedName>
        <fullName evidence="1">Peptidase C39-like domain-containing protein</fullName>
    </recommendedName>
</protein>
<accession>A0A517DR45</accession>
<dbReference type="AlphaFoldDB" id="A0A517DR45"/>
<dbReference type="KEGG" id="sted:SPTER_11210"/>
<dbReference type="RefSeq" id="WP_144349413.1">
    <property type="nucleotide sequence ID" value="NZ_CP036259.1"/>
</dbReference>
<dbReference type="Gene3D" id="3.90.70.10">
    <property type="entry name" value="Cysteine proteinases"/>
    <property type="match status" value="1"/>
</dbReference>
<feature type="domain" description="Peptidase C39-like" evidence="1">
    <location>
        <begin position="59"/>
        <end position="189"/>
    </location>
</feature>
<sequence>MVIRQVNVGRWKTILVGLVFLACLTTARLAGEVTTLPRPDSTGAANYYEMKPNPYYLSLGVKGYQQTTDYTCGPAAVMSLLHWYNILSDEAMNHDTEMRLAREMGTGGLGHKNPGTPPQQIEAWLKSNGFEVTLGYDGTLELLRENLARGIPTLVEWIDWGGHWVVVTGYYAASESPSRGVDSIFFADPAVQWTADNNPDGISSFNAWRFRDMWFDAKYLNPGNIVNNVYIIAVPRRQ</sequence>
<keyword evidence="3" id="KW-1185">Reference proteome</keyword>
<dbReference type="Proteomes" id="UP000320776">
    <property type="component" value="Chromosome"/>
</dbReference>